<comment type="caution">
    <text evidence="2">The sequence shown here is derived from an EMBL/GenBank/DDBJ whole genome shotgun (WGS) entry which is preliminary data.</text>
</comment>
<dbReference type="SUPFAM" id="SSF46785">
    <property type="entry name" value="Winged helix' DNA-binding domain"/>
    <property type="match status" value="1"/>
</dbReference>
<proteinExistence type="predicted"/>
<name>A0A4Z0KKZ0_BREAU</name>
<dbReference type="GO" id="GO:0006950">
    <property type="term" value="P:response to stress"/>
    <property type="evidence" value="ECO:0007669"/>
    <property type="project" value="TreeGrafter"/>
</dbReference>
<dbReference type="InterPro" id="IPR039422">
    <property type="entry name" value="MarR/SlyA-like"/>
</dbReference>
<reference evidence="2 3" key="1">
    <citation type="submission" date="2018-10" db="EMBL/GenBank/DDBJ databases">
        <title>Brevibacterium genomes from Austrain hard cheese rinds.</title>
        <authorList>
            <person name="Anast J.M."/>
            <person name="Dzieciol M."/>
            <person name="Schultz D.L."/>
            <person name="Mann E."/>
            <person name="Wagner M."/>
            <person name="Schmitz-Esser S."/>
        </authorList>
    </citation>
    <scope>NUCLEOTIDE SEQUENCE [LARGE SCALE GENOMIC DNA]</scope>
    <source>
        <strain evidence="2 3">L261</strain>
    </source>
</reference>
<dbReference type="PANTHER" id="PTHR33164:SF99">
    <property type="entry name" value="MARR FAMILY REGULATORY PROTEIN"/>
    <property type="match status" value="1"/>
</dbReference>
<dbReference type="InterPro" id="IPR036390">
    <property type="entry name" value="WH_DNA-bd_sf"/>
</dbReference>
<evidence type="ECO:0000313" key="3">
    <source>
        <dbReference type="Proteomes" id="UP000297736"/>
    </source>
</evidence>
<gene>
    <name evidence="2" type="ORF">EB834_10035</name>
</gene>
<dbReference type="AlphaFoldDB" id="A0A4Z0KKZ0"/>
<dbReference type="Pfam" id="PF12802">
    <property type="entry name" value="MarR_2"/>
    <property type="match status" value="1"/>
</dbReference>
<dbReference type="InterPro" id="IPR036388">
    <property type="entry name" value="WH-like_DNA-bd_sf"/>
</dbReference>
<dbReference type="EMBL" id="RHFF01000008">
    <property type="protein sequence ID" value="TGD38875.1"/>
    <property type="molecule type" value="Genomic_DNA"/>
</dbReference>
<dbReference type="Proteomes" id="UP000297736">
    <property type="component" value="Unassembled WGS sequence"/>
</dbReference>
<evidence type="ECO:0000259" key="1">
    <source>
        <dbReference type="PROSITE" id="PS50995"/>
    </source>
</evidence>
<dbReference type="PANTHER" id="PTHR33164">
    <property type="entry name" value="TRANSCRIPTIONAL REGULATOR, MARR FAMILY"/>
    <property type="match status" value="1"/>
</dbReference>
<evidence type="ECO:0000313" key="2">
    <source>
        <dbReference type="EMBL" id="TGD38875.1"/>
    </source>
</evidence>
<dbReference type="InterPro" id="IPR000835">
    <property type="entry name" value="HTH_MarR-typ"/>
</dbReference>
<sequence length="159" mass="17948">MHDSRRDANLSDVMRAVGILYRRATRTFDQDQSSLPVGTRSVLELLALTAPQTVPRIAKTLLLSRQFVQRSVDYGVDQGFLEFQENPAHRRSRLVSVTVEGRTTIEGVLRREQEHFADARDQLTEDEISTCLHVLNIIRDQTDWRPATEGGGLAGNEFA</sequence>
<dbReference type="GO" id="GO:0003700">
    <property type="term" value="F:DNA-binding transcription factor activity"/>
    <property type="evidence" value="ECO:0007669"/>
    <property type="project" value="InterPro"/>
</dbReference>
<organism evidence="2 3">
    <name type="scientific">Brevibacterium aurantiacum</name>
    <dbReference type="NCBI Taxonomy" id="273384"/>
    <lineage>
        <taxon>Bacteria</taxon>
        <taxon>Bacillati</taxon>
        <taxon>Actinomycetota</taxon>
        <taxon>Actinomycetes</taxon>
        <taxon>Micrococcales</taxon>
        <taxon>Brevibacteriaceae</taxon>
        <taxon>Brevibacterium</taxon>
    </lineage>
</organism>
<protein>
    <submittedName>
        <fullName evidence="2">MarR family transcriptional regulator</fullName>
    </submittedName>
</protein>
<feature type="domain" description="HTH marR-type" evidence="1">
    <location>
        <begin position="10"/>
        <end position="140"/>
    </location>
</feature>
<dbReference type="Gene3D" id="1.10.10.10">
    <property type="entry name" value="Winged helix-like DNA-binding domain superfamily/Winged helix DNA-binding domain"/>
    <property type="match status" value="1"/>
</dbReference>
<accession>A0A4Z0KKZ0</accession>
<dbReference type="PROSITE" id="PS50995">
    <property type="entry name" value="HTH_MARR_2"/>
    <property type="match status" value="1"/>
</dbReference>
<dbReference type="RefSeq" id="WP_135447381.1">
    <property type="nucleotide sequence ID" value="NZ_JABUXX010000012.1"/>
</dbReference>